<proteinExistence type="predicted"/>
<dbReference type="EMBL" id="CM031825">
    <property type="protein sequence ID" value="KAG6729380.1"/>
    <property type="molecule type" value="Genomic_DNA"/>
</dbReference>
<protein>
    <submittedName>
        <fullName evidence="1">Uncharacterized protein</fullName>
    </submittedName>
</protein>
<comment type="caution">
    <text evidence="1">The sequence shown here is derived from an EMBL/GenBank/DDBJ whole genome shotgun (WGS) entry which is preliminary data.</text>
</comment>
<dbReference type="Proteomes" id="UP000811246">
    <property type="component" value="Chromosome 1"/>
</dbReference>
<dbReference type="AlphaFoldDB" id="A0A922K322"/>
<organism evidence="1 2">
    <name type="scientific">Carya illinoinensis</name>
    <name type="common">Pecan</name>
    <dbReference type="NCBI Taxonomy" id="32201"/>
    <lineage>
        <taxon>Eukaryota</taxon>
        <taxon>Viridiplantae</taxon>
        <taxon>Streptophyta</taxon>
        <taxon>Embryophyta</taxon>
        <taxon>Tracheophyta</taxon>
        <taxon>Spermatophyta</taxon>
        <taxon>Magnoliopsida</taxon>
        <taxon>eudicotyledons</taxon>
        <taxon>Gunneridae</taxon>
        <taxon>Pentapetalae</taxon>
        <taxon>rosids</taxon>
        <taxon>fabids</taxon>
        <taxon>Fagales</taxon>
        <taxon>Juglandaceae</taxon>
        <taxon>Carya</taxon>
    </lineage>
</organism>
<accession>A0A922K322</accession>
<name>A0A922K322_CARIL</name>
<reference evidence="1" key="1">
    <citation type="submission" date="2021-01" db="EMBL/GenBank/DDBJ databases">
        <authorList>
            <person name="Lovell J.T."/>
            <person name="Bentley N."/>
            <person name="Bhattarai G."/>
            <person name="Jenkins J.W."/>
            <person name="Sreedasyam A."/>
            <person name="Alarcon Y."/>
            <person name="Bock C."/>
            <person name="Boston L."/>
            <person name="Carlson J."/>
            <person name="Cervantes K."/>
            <person name="Clermont K."/>
            <person name="Krom N."/>
            <person name="Kubenka K."/>
            <person name="Mamidi S."/>
            <person name="Mattison C."/>
            <person name="Monteros M."/>
            <person name="Pisani C."/>
            <person name="Plott C."/>
            <person name="Rajasekar S."/>
            <person name="Rhein H.S."/>
            <person name="Rohla C."/>
            <person name="Song M."/>
            <person name="Hilaire R.S."/>
            <person name="Shu S."/>
            <person name="Wells L."/>
            <person name="Wang X."/>
            <person name="Webber J."/>
            <person name="Heerema R.J."/>
            <person name="Klein P."/>
            <person name="Conner P."/>
            <person name="Grauke L."/>
            <person name="Grimwood J."/>
            <person name="Schmutz J."/>
            <person name="Randall J.J."/>
        </authorList>
    </citation>
    <scope>NUCLEOTIDE SEQUENCE</scope>
    <source>
        <tissue evidence="1">Leaf</tissue>
    </source>
</reference>
<sequence>MLLALAVFQFLTITLFTSFRVMPLQMTYFTKNRQIFIAYLLVLTRGQPVITNPETGNRRLSSIHLHTYPGTISACGTSRAVVPSQISTNRHQQITKEAFMVQVWRQPWKEHPNRDHGRFVLLCKISVPVEDTIRGPLNITDFTGKSFEIIGFRGESHEYISWSSHARDYRLLFQTPTTFDEGPYRI</sequence>
<evidence type="ECO:0000313" key="2">
    <source>
        <dbReference type="Proteomes" id="UP000811246"/>
    </source>
</evidence>
<evidence type="ECO:0000313" key="1">
    <source>
        <dbReference type="EMBL" id="KAG6729380.1"/>
    </source>
</evidence>
<gene>
    <name evidence="1" type="ORF">I3842_01G026000</name>
</gene>